<organism evidence="1 2">
    <name type="scientific">Pedobacter suwonensis</name>
    <dbReference type="NCBI Taxonomy" id="332999"/>
    <lineage>
        <taxon>Bacteria</taxon>
        <taxon>Pseudomonadati</taxon>
        <taxon>Bacteroidota</taxon>
        <taxon>Sphingobacteriia</taxon>
        <taxon>Sphingobacteriales</taxon>
        <taxon>Sphingobacteriaceae</taxon>
        <taxon>Pedobacter</taxon>
    </lineage>
</organism>
<protein>
    <recommendedName>
        <fullName evidence="3">DUF4177 domain-containing protein</fullName>
    </recommendedName>
</protein>
<keyword evidence="2" id="KW-1185">Reference proteome</keyword>
<accession>A0A1I0SUG7</accession>
<evidence type="ECO:0008006" key="3">
    <source>
        <dbReference type="Google" id="ProtNLM"/>
    </source>
</evidence>
<dbReference type="RefSeq" id="WP_090981171.1">
    <property type="nucleotide sequence ID" value="NZ_FOJM01000003.1"/>
</dbReference>
<evidence type="ECO:0000313" key="2">
    <source>
        <dbReference type="Proteomes" id="UP000198836"/>
    </source>
</evidence>
<dbReference type="EMBL" id="FOJM01000003">
    <property type="protein sequence ID" value="SFA43144.1"/>
    <property type="molecule type" value="Genomic_DNA"/>
</dbReference>
<sequence length="79" mass="8824">MEYKVVPFTATLNQKNETTTAVASQLENLIKQFTNQGWEYIRLESVSTYVQPDPGCFGLGAKPGYLASYQMVVFIKGVI</sequence>
<name>A0A1I0SUG7_9SPHI</name>
<gene>
    <name evidence="1" type="ORF">SAMN04488511_103266</name>
</gene>
<dbReference type="OrthoDB" id="710926at2"/>
<reference evidence="2" key="1">
    <citation type="submission" date="2016-10" db="EMBL/GenBank/DDBJ databases">
        <authorList>
            <person name="Varghese N."/>
            <person name="Submissions S."/>
        </authorList>
    </citation>
    <scope>NUCLEOTIDE SEQUENCE [LARGE SCALE GENOMIC DNA]</scope>
    <source>
        <strain evidence="2">DSM 18130</strain>
    </source>
</reference>
<proteinExistence type="predicted"/>
<dbReference type="AlphaFoldDB" id="A0A1I0SUG7"/>
<dbReference type="Proteomes" id="UP000198836">
    <property type="component" value="Unassembled WGS sequence"/>
</dbReference>
<dbReference type="STRING" id="332999.SAMN04488511_103266"/>
<evidence type="ECO:0000313" key="1">
    <source>
        <dbReference type="EMBL" id="SFA43144.1"/>
    </source>
</evidence>